<evidence type="ECO:0000256" key="2">
    <source>
        <dbReference type="SAM" id="SignalP"/>
    </source>
</evidence>
<feature type="domain" description="AB hydrolase-1" evidence="3">
    <location>
        <begin position="68"/>
        <end position="313"/>
    </location>
</feature>
<dbReference type="EMBL" id="JAVDYB010000001">
    <property type="protein sequence ID" value="MDR7276394.1"/>
    <property type="molecule type" value="Genomic_DNA"/>
</dbReference>
<reference evidence="4" key="1">
    <citation type="submission" date="2023-07" db="EMBL/GenBank/DDBJ databases">
        <title>Sequencing the genomes of 1000 actinobacteria strains.</title>
        <authorList>
            <person name="Klenk H.-P."/>
        </authorList>
    </citation>
    <scope>NUCLEOTIDE SEQUENCE</scope>
    <source>
        <strain evidence="4">DSM 44707</strain>
    </source>
</reference>
<dbReference type="SUPFAM" id="SSF53474">
    <property type="entry name" value="alpha/beta-Hydrolases"/>
    <property type="match status" value="1"/>
</dbReference>
<accession>A0AAE3YM99</accession>
<dbReference type="GO" id="GO:0016787">
    <property type="term" value="F:hydrolase activity"/>
    <property type="evidence" value="ECO:0007669"/>
    <property type="project" value="UniProtKB-KW"/>
</dbReference>
<feature type="chain" id="PRO_5042045459" evidence="2">
    <location>
        <begin position="26"/>
        <end position="325"/>
    </location>
</feature>
<dbReference type="Gene3D" id="3.40.50.1820">
    <property type="entry name" value="alpha/beta hydrolase"/>
    <property type="match status" value="1"/>
</dbReference>
<gene>
    <name evidence="4" type="ORF">J2S41_003172</name>
</gene>
<evidence type="ECO:0000313" key="4">
    <source>
        <dbReference type="EMBL" id="MDR7276394.1"/>
    </source>
</evidence>
<protein>
    <submittedName>
        <fullName evidence="4">Pimeloyl-ACP methyl ester carboxylesterase</fullName>
    </submittedName>
</protein>
<organism evidence="4 5">
    <name type="scientific">Catenuloplanes atrovinosus</name>
    <dbReference type="NCBI Taxonomy" id="137266"/>
    <lineage>
        <taxon>Bacteria</taxon>
        <taxon>Bacillati</taxon>
        <taxon>Actinomycetota</taxon>
        <taxon>Actinomycetes</taxon>
        <taxon>Micromonosporales</taxon>
        <taxon>Micromonosporaceae</taxon>
        <taxon>Catenuloplanes</taxon>
    </lineage>
</organism>
<dbReference type="AlphaFoldDB" id="A0AAE3YM99"/>
<dbReference type="InterPro" id="IPR000639">
    <property type="entry name" value="Epox_hydrolase-like"/>
</dbReference>
<dbReference type="InterPro" id="IPR029058">
    <property type="entry name" value="AB_hydrolase_fold"/>
</dbReference>
<evidence type="ECO:0000256" key="1">
    <source>
        <dbReference type="ARBA" id="ARBA00022801"/>
    </source>
</evidence>
<dbReference type="Pfam" id="PF00561">
    <property type="entry name" value="Abhydrolase_1"/>
    <property type="match status" value="1"/>
</dbReference>
<name>A0AAE3YM99_9ACTN</name>
<dbReference type="Proteomes" id="UP001183643">
    <property type="component" value="Unassembled WGS sequence"/>
</dbReference>
<sequence length="325" mass="36262">MRKRTAVLIATVIAAIAVLAGTGNAGVDPRPEPAAAGSSYRPPDGFQSRYARVNDFRMHYLRGGSGSPVVLLHGFPQTSAEWEPQLTALAEEHTVIAVDLRGTGESSVPPKGYDTAQLADDVHELLTQLKLDKGVQIVAHDIGAWIAYPYAAMWPDEVSRMVVMEGPIPDRSLYTFPAFPAEGELSTWHLGFFQKDFAEDLVRGHERDLVKGFIEQYLAVDGAFDDRDYEFYARYLREPGRFEAWMDMYQALHTDIAQNERFREAGPLRMPVLAVGGEEALSGAVGTQWRGYAADVETRVMADTGHWLTEERPRELTTMLLEFLR</sequence>
<dbReference type="PANTHER" id="PTHR43329">
    <property type="entry name" value="EPOXIDE HYDROLASE"/>
    <property type="match status" value="1"/>
</dbReference>
<keyword evidence="2" id="KW-0732">Signal</keyword>
<keyword evidence="1" id="KW-0378">Hydrolase</keyword>
<evidence type="ECO:0000313" key="5">
    <source>
        <dbReference type="Proteomes" id="UP001183643"/>
    </source>
</evidence>
<feature type="signal peptide" evidence="2">
    <location>
        <begin position="1"/>
        <end position="25"/>
    </location>
</feature>
<dbReference type="PRINTS" id="PR00412">
    <property type="entry name" value="EPOXHYDRLASE"/>
</dbReference>
<dbReference type="InterPro" id="IPR000073">
    <property type="entry name" value="AB_hydrolase_1"/>
</dbReference>
<evidence type="ECO:0000259" key="3">
    <source>
        <dbReference type="Pfam" id="PF00561"/>
    </source>
</evidence>
<proteinExistence type="predicted"/>
<keyword evidence="5" id="KW-1185">Reference proteome</keyword>
<comment type="caution">
    <text evidence="4">The sequence shown here is derived from an EMBL/GenBank/DDBJ whole genome shotgun (WGS) entry which is preliminary data.</text>
</comment>
<dbReference type="RefSeq" id="WP_310368485.1">
    <property type="nucleotide sequence ID" value="NZ_JAVDYB010000001.1"/>
</dbReference>